<reference evidence="1 2" key="1">
    <citation type="journal article" date="2019" name="bioRxiv">
        <title>Genomics, evolutionary history and diagnostics of the Alternaria alternata species group including apple and Asian pear pathotypes.</title>
        <authorList>
            <person name="Armitage A.D."/>
            <person name="Cockerton H.M."/>
            <person name="Sreenivasaprasad S."/>
            <person name="Woodhall J.W."/>
            <person name="Lane C.R."/>
            <person name="Harrison R.J."/>
            <person name="Clarkson J.P."/>
        </authorList>
    </citation>
    <scope>NUCLEOTIDE SEQUENCE [LARGE SCALE GENOMIC DNA]</scope>
    <source>
        <strain evidence="1 2">FERA 650</strain>
    </source>
</reference>
<dbReference type="EMBL" id="PDWZ02000011">
    <property type="protein sequence ID" value="KAB2101344.1"/>
    <property type="molecule type" value="Genomic_DNA"/>
</dbReference>
<gene>
    <name evidence="1" type="ORF">AG0111_0g10535</name>
</gene>
<evidence type="ECO:0000313" key="1">
    <source>
        <dbReference type="EMBL" id="KAB2101344.1"/>
    </source>
</evidence>
<protein>
    <submittedName>
        <fullName evidence="1">Uncharacterized protein</fullName>
    </submittedName>
</protein>
<comment type="caution">
    <text evidence="1">The sequence shown here is derived from an EMBL/GenBank/DDBJ whole genome shotgun (WGS) entry which is preliminary data.</text>
</comment>
<evidence type="ECO:0000313" key="2">
    <source>
        <dbReference type="Proteomes" id="UP000293547"/>
    </source>
</evidence>
<accession>A0ACB6FAA1</accession>
<dbReference type="Proteomes" id="UP000293547">
    <property type="component" value="Unassembled WGS sequence"/>
</dbReference>
<keyword evidence="2" id="KW-1185">Reference proteome</keyword>
<organism evidence="1 2">
    <name type="scientific">Alternaria gaisen</name>
    <dbReference type="NCBI Taxonomy" id="167740"/>
    <lineage>
        <taxon>Eukaryota</taxon>
        <taxon>Fungi</taxon>
        <taxon>Dikarya</taxon>
        <taxon>Ascomycota</taxon>
        <taxon>Pezizomycotina</taxon>
        <taxon>Dothideomycetes</taxon>
        <taxon>Pleosporomycetidae</taxon>
        <taxon>Pleosporales</taxon>
        <taxon>Pleosporineae</taxon>
        <taxon>Pleosporaceae</taxon>
        <taxon>Alternaria</taxon>
        <taxon>Alternaria sect. Alternaria</taxon>
    </lineage>
</organism>
<name>A0ACB6FAA1_9PLEO</name>
<proteinExistence type="predicted"/>
<sequence>MSAICPAASKPRRSSRLKKVASSPRQSPRVKKIATKAQRPPRIEKAVSTPRRSPRFKKTEAASEWLALDVEDIDERKLLPGVIGKDGVRPHLPTRMVKMPFDNPDQVAVVSWRWDGDLQTKGSRNVASVITVAKQRGIRYLFIDIISIDQILPIDDLIEQVVAFSTLYTKITVLAAYDRTGDDWKHMESTVLRPWILNEVRLVRQNPGRIIYVGHARQGCTQLGTQSGHGVQKSLISSEKPHSSWSYFGFLLEIIWRTTFLESIIGVLLEDVGMTSVSDFKYIIYAYSHILSVAYQQMERNDYLLTTAILCCAHGKGDLEENNLKVERNIEKLHYCRYSFTAMSSNSNEVWTYYRISLDGTTVAYWRAHRSFEDLFSRKLDQLPSCDRVIFAALGLSDLEYEDFVGAEEARRACLLMNNGKKMPPPALEVVEVDLSLDAPTV</sequence>